<dbReference type="Proteomes" id="UP001432222">
    <property type="component" value="Chromosome"/>
</dbReference>
<dbReference type="InterPro" id="IPR002347">
    <property type="entry name" value="SDR_fam"/>
</dbReference>
<reference evidence="5" key="1">
    <citation type="submission" date="2022-10" db="EMBL/GenBank/DDBJ databases">
        <title>The complete genomes of actinobacterial strains from the NBC collection.</title>
        <authorList>
            <person name="Joergensen T.S."/>
            <person name="Alvarez Arevalo M."/>
            <person name="Sterndorff E.B."/>
            <person name="Faurdal D."/>
            <person name="Vuksanovic O."/>
            <person name="Mourched A.-S."/>
            <person name="Charusanti P."/>
            <person name="Shaw S."/>
            <person name="Blin K."/>
            <person name="Weber T."/>
        </authorList>
    </citation>
    <scope>NUCLEOTIDE SEQUENCE</scope>
    <source>
        <strain evidence="5">NBC_00222</strain>
    </source>
</reference>
<dbReference type="Gene3D" id="3.40.50.720">
    <property type="entry name" value="NAD(P)-binding Rossmann-like Domain"/>
    <property type="match status" value="1"/>
</dbReference>
<dbReference type="PRINTS" id="PR00081">
    <property type="entry name" value="GDHRDH"/>
</dbReference>
<keyword evidence="2" id="KW-0560">Oxidoreductase</keyword>
<dbReference type="PANTHER" id="PTHR42760:SF133">
    <property type="entry name" value="3-OXOACYL-[ACYL-CARRIER-PROTEIN] REDUCTASE"/>
    <property type="match status" value="1"/>
</dbReference>
<evidence type="ECO:0000313" key="5">
    <source>
        <dbReference type="EMBL" id="WUQ83936.1"/>
    </source>
</evidence>
<feature type="compositionally biased region" description="Pro residues" evidence="3">
    <location>
        <begin position="55"/>
        <end position="73"/>
    </location>
</feature>
<evidence type="ECO:0000313" key="6">
    <source>
        <dbReference type="Proteomes" id="UP001432222"/>
    </source>
</evidence>
<protein>
    <submittedName>
        <fullName evidence="5">SDR family oxidoreductase</fullName>
    </submittedName>
</protein>
<dbReference type="InterPro" id="IPR020904">
    <property type="entry name" value="Sc_DH/Rdtase_CS"/>
</dbReference>
<evidence type="ECO:0000256" key="1">
    <source>
        <dbReference type="ARBA" id="ARBA00006484"/>
    </source>
</evidence>
<evidence type="ECO:0000256" key="3">
    <source>
        <dbReference type="SAM" id="MobiDB-lite"/>
    </source>
</evidence>
<name>A0ABZ1TY98_9ACTN</name>
<dbReference type="InterPro" id="IPR036291">
    <property type="entry name" value="NAD(P)-bd_dom_sf"/>
</dbReference>
<dbReference type="CDD" id="cd05233">
    <property type="entry name" value="SDR_c"/>
    <property type="match status" value="1"/>
</dbReference>
<gene>
    <name evidence="5" type="ORF">OHA16_13750</name>
</gene>
<dbReference type="RefSeq" id="WP_266313210.1">
    <property type="nucleotide sequence ID" value="NZ_CP108110.1"/>
</dbReference>
<dbReference type="EMBL" id="CP108110">
    <property type="protein sequence ID" value="WUQ83936.1"/>
    <property type="molecule type" value="Genomic_DNA"/>
</dbReference>
<evidence type="ECO:0000256" key="2">
    <source>
        <dbReference type="ARBA" id="ARBA00023002"/>
    </source>
</evidence>
<dbReference type="SMART" id="SM00822">
    <property type="entry name" value="PKS_KR"/>
    <property type="match status" value="1"/>
</dbReference>
<evidence type="ECO:0000259" key="4">
    <source>
        <dbReference type="SMART" id="SM00822"/>
    </source>
</evidence>
<sequence>MTAAAPTPPSGPPGGRPGGGPPPGAGGPPPGFGGPPPGAGGPPPGFGGPPAGFGGPPPGAGGPPPGFAAPPRPAPERVPADREFLGSRVLLVGGYGSIGAAVAEDLAAQGARVAVAGRSLKKAEETAERLAPLAARGGTVVPHAVDVADRADVDRLVAAVTADWGGIDVLVNCASALVTVGAEEISEEDWRTIVDTNLLGAFWLSQSVGRAMIAAGGGRIVHLSSVRGKFGARRGFSAYGASKAGLDLLVKQLAAEWGRHGIAVNAVAPGFVRTDFVQENASNPEFMRMVLGRIPLGRTAELHEVADAVTFLASPRAGFISGQVLYVDGGVTTSQ</sequence>
<dbReference type="InterPro" id="IPR057326">
    <property type="entry name" value="KR_dom"/>
</dbReference>
<accession>A0ABZ1TY98</accession>
<dbReference type="PRINTS" id="PR00080">
    <property type="entry name" value="SDRFAMILY"/>
</dbReference>
<dbReference type="Pfam" id="PF13561">
    <property type="entry name" value="adh_short_C2"/>
    <property type="match status" value="1"/>
</dbReference>
<dbReference type="SUPFAM" id="SSF51735">
    <property type="entry name" value="NAD(P)-binding Rossmann-fold domains"/>
    <property type="match status" value="1"/>
</dbReference>
<dbReference type="PROSITE" id="PS00061">
    <property type="entry name" value="ADH_SHORT"/>
    <property type="match status" value="1"/>
</dbReference>
<keyword evidence="6" id="KW-1185">Reference proteome</keyword>
<feature type="domain" description="Ketoreductase" evidence="4">
    <location>
        <begin position="87"/>
        <end position="270"/>
    </location>
</feature>
<dbReference type="PANTHER" id="PTHR42760">
    <property type="entry name" value="SHORT-CHAIN DEHYDROGENASES/REDUCTASES FAMILY MEMBER"/>
    <property type="match status" value="1"/>
</dbReference>
<proteinExistence type="inferred from homology"/>
<comment type="similarity">
    <text evidence="1">Belongs to the short-chain dehydrogenases/reductases (SDR) family.</text>
</comment>
<feature type="region of interest" description="Disordered" evidence="3">
    <location>
        <begin position="1"/>
        <end position="79"/>
    </location>
</feature>
<organism evidence="5 6">
    <name type="scientific">Kitasatospora purpeofusca</name>
    <dbReference type="NCBI Taxonomy" id="67352"/>
    <lineage>
        <taxon>Bacteria</taxon>
        <taxon>Bacillati</taxon>
        <taxon>Actinomycetota</taxon>
        <taxon>Actinomycetes</taxon>
        <taxon>Kitasatosporales</taxon>
        <taxon>Streptomycetaceae</taxon>
        <taxon>Kitasatospora</taxon>
    </lineage>
</organism>
<feature type="compositionally biased region" description="Pro residues" evidence="3">
    <location>
        <begin position="1"/>
        <end position="47"/>
    </location>
</feature>